<reference evidence="1 2" key="1">
    <citation type="journal article" date="2004" name="Appl. Environ. Microbiol.">
        <title>Mineralization of individual congeners of linear alkylbenzenesulfonate by defined pairs of heterotrophic bacteria.</title>
        <authorList>
            <person name="Schleheck D."/>
            <person name="Knepper T.P."/>
            <person name="Fischer K."/>
            <person name="Cook A.M."/>
        </authorList>
    </citation>
    <scope>NUCLEOTIDE SEQUENCE [LARGE SCALE GENOMIC DNA]</scope>
    <source>
        <strain evidence="2">DSM 14801 / SPH-1</strain>
    </source>
</reference>
<dbReference type="Pfam" id="PF08809">
    <property type="entry name" value="DUF1799"/>
    <property type="match status" value="1"/>
</dbReference>
<dbReference type="GeneID" id="24117538"/>
<reference evidence="2" key="2">
    <citation type="submission" date="2007-11" db="EMBL/GenBank/DDBJ databases">
        <title>Complete sequence of Delftia acidovorans DSM 14801 / SPH-1.</title>
        <authorList>
            <person name="Copeland A."/>
            <person name="Lucas S."/>
            <person name="Lapidus A."/>
            <person name="Barry K."/>
            <person name="Glavina del Rio T."/>
            <person name="Dalin E."/>
            <person name="Tice H."/>
            <person name="Pitluck S."/>
            <person name="Lowry S."/>
            <person name="Clum A."/>
            <person name="Schmutz J."/>
            <person name="Larimer F."/>
            <person name="Land M."/>
            <person name="Hauser L."/>
            <person name="Kyrpides N."/>
            <person name="Kim E."/>
            <person name="Schleheck D."/>
            <person name="Richardson P."/>
        </authorList>
    </citation>
    <scope>NUCLEOTIDE SEQUENCE [LARGE SCALE GENOMIC DNA]</scope>
    <source>
        <strain evidence="2">DSM 14801 / SPH-1</strain>
    </source>
</reference>
<dbReference type="RefSeq" id="WP_012205908.1">
    <property type="nucleotide sequence ID" value="NC_010002.1"/>
</dbReference>
<sequence length="104" mass="11538">MAVARAIYKRAPSAQELAAIGLRPEDYADDEAAVEVWPENLAAYDLWVEVGDQWRMGPGGPVAIDLIPVFHELDRMGLDKEAYDDMVLAIKTMARVALEEIHGE</sequence>
<dbReference type="EMBL" id="CP000884">
    <property type="protein sequence ID" value="ABX36716.1"/>
    <property type="molecule type" value="Genomic_DNA"/>
</dbReference>
<dbReference type="KEGG" id="dac:Daci_4085"/>
<evidence type="ECO:0000313" key="1">
    <source>
        <dbReference type="EMBL" id="ABX36716.1"/>
    </source>
</evidence>
<dbReference type="eggNOG" id="ENOG5031VBS">
    <property type="taxonomic scope" value="Bacteria"/>
</dbReference>
<dbReference type="AlphaFoldDB" id="A9C0F0"/>
<evidence type="ECO:0008006" key="3">
    <source>
        <dbReference type="Google" id="ProtNLM"/>
    </source>
</evidence>
<proteinExistence type="predicted"/>
<organism evidence="1 2">
    <name type="scientific">Delftia acidovorans (strain DSM 14801 / SPH-1)</name>
    <dbReference type="NCBI Taxonomy" id="398578"/>
    <lineage>
        <taxon>Bacteria</taxon>
        <taxon>Pseudomonadati</taxon>
        <taxon>Pseudomonadota</taxon>
        <taxon>Betaproteobacteria</taxon>
        <taxon>Burkholderiales</taxon>
        <taxon>Comamonadaceae</taxon>
        <taxon>Delftia</taxon>
    </lineage>
</organism>
<dbReference type="STRING" id="398578.Daci_4085"/>
<gene>
    <name evidence="1" type="ordered locus">Daci_4085</name>
</gene>
<keyword evidence="2" id="KW-1185">Reference proteome</keyword>
<evidence type="ECO:0000313" key="2">
    <source>
        <dbReference type="Proteomes" id="UP000000784"/>
    </source>
</evidence>
<accession>A9C0F0</accession>
<dbReference type="InterPro" id="IPR014915">
    <property type="entry name" value="Phage_TLS_TfmB"/>
</dbReference>
<dbReference type="Proteomes" id="UP000000784">
    <property type="component" value="Chromosome"/>
</dbReference>
<name>A9C0F0_DELAS</name>
<protein>
    <recommendedName>
        <fullName evidence="3">Phage protein</fullName>
    </recommendedName>
</protein>
<dbReference type="HOGENOM" id="CLU_164689_2_0_4"/>